<keyword evidence="3 7" id="KW-0347">Helicase</keyword>
<protein>
    <submittedName>
        <fullName evidence="7">Helicase SNF2</fullName>
        <ecNumber evidence="7">3.6.4.-</ecNumber>
    </submittedName>
</protein>
<dbReference type="PROSITE" id="PS51192">
    <property type="entry name" value="HELICASE_ATP_BIND_1"/>
    <property type="match status" value="1"/>
</dbReference>
<keyword evidence="8" id="KW-1185">Reference proteome</keyword>
<dbReference type="InterPro" id="IPR038718">
    <property type="entry name" value="SNF2-like_sf"/>
</dbReference>
<evidence type="ECO:0000259" key="5">
    <source>
        <dbReference type="PROSITE" id="PS51192"/>
    </source>
</evidence>
<dbReference type="InterPro" id="IPR001650">
    <property type="entry name" value="Helicase_C-like"/>
</dbReference>
<feature type="domain" description="Helicase C-terminal" evidence="6">
    <location>
        <begin position="529"/>
        <end position="675"/>
    </location>
</feature>
<keyword evidence="4" id="KW-0067">ATP-binding</keyword>
<dbReference type="GO" id="GO:0004386">
    <property type="term" value="F:helicase activity"/>
    <property type="evidence" value="ECO:0007669"/>
    <property type="project" value="UniProtKB-KW"/>
</dbReference>
<keyword evidence="2 7" id="KW-0378">Hydrolase</keyword>
<dbReference type="InterPro" id="IPR011990">
    <property type="entry name" value="TPR-like_helical_dom_sf"/>
</dbReference>
<dbReference type="PROSITE" id="PS51194">
    <property type="entry name" value="HELICASE_CTER"/>
    <property type="match status" value="1"/>
</dbReference>
<dbReference type="EC" id="3.6.4.-" evidence="7"/>
<reference evidence="7 8" key="1">
    <citation type="submission" date="2015-11" db="EMBL/GenBank/DDBJ databases">
        <authorList>
            <person name="Lin W."/>
        </authorList>
    </citation>
    <scope>NUCLEOTIDE SEQUENCE [LARGE SCALE GENOMIC DNA]</scope>
    <source>
        <strain evidence="7 8">HCH-1</strain>
    </source>
</reference>
<dbReference type="InterPro" id="IPR027417">
    <property type="entry name" value="P-loop_NTPase"/>
</dbReference>
<evidence type="ECO:0000256" key="3">
    <source>
        <dbReference type="ARBA" id="ARBA00022806"/>
    </source>
</evidence>
<evidence type="ECO:0000256" key="2">
    <source>
        <dbReference type="ARBA" id="ARBA00022801"/>
    </source>
</evidence>
<comment type="caution">
    <text evidence="7">The sequence shown here is derived from an EMBL/GenBank/DDBJ whole genome shotgun (WGS) entry which is preliminary data.</text>
</comment>
<name>A0ABR5SAS5_9BACT</name>
<dbReference type="Gene3D" id="1.25.40.10">
    <property type="entry name" value="Tetratricopeptide repeat domain"/>
    <property type="match status" value="1"/>
</dbReference>
<dbReference type="PANTHER" id="PTHR45766:SF6">
    <property type="entry name" value="SWI_SNF-RELATED MATRIX-ASSOCIATED ACTIN-DEPENDENT REGULATOR OF CHROMATIN SUBFAMILY A-LIKE PROTEIN 1"/>
    <property type="match status" value="1"/>
</dbReference>
<dbReference type="EMBL" id="LNQR01000137">
    <property type="protein sequence ID" value="KWT74915.1"/>
    <property type="molecule type" value="Genomic_DNA"/>
</dbReference>
<organism evidence="7 8">
    <name type="scientific">Candidatus Magnetominusculus xianensis</name>
    <dbReference type="NCBI Taxonomy" id="1748249"/>
    <lineage>
        <taxon>Bacteria</taxon>
        <taxon>Pseudomonadati</taxon>
        <taxon>Nitrospirota</taxon>
        <taxon>Nitrospiria</taxon>
        <taxon>Nitrospirales</taxon>
        <taxon>Nitrospiraceae</taxon>
        <taxon>Candidatus Magnetominusculus</taxon>
    </lineage>
</organism>
<evidence type="ECO:0000256" key="4">
    <source>
        <dbReference type="ARBA" id="ARBA00022840"/>
    </source>
</evidence>
<dbReference type="RefSeq" id="WP_157073073.1">
    <property type="nucleotide sequence ID" value="NZ_LNQR01000137.1"/>
</dbReference>
<evidence type="ECO:0000259" key="6">
    <source>
        <dbReference type="PROSITE" id="PS51194"/>
    </source>
</evidence>
<dbReference type="Proteomes" id="UP000060487">
    <property type="component" value="Unassembled WGS sequence"/>
</dbReference>
<dbReference type="SUPFAM" id="SSF52540">
    <property type="entry name" value="P-loop containing nucleoside triphosphate hydrolases"/>
    <property type="match status" value="2"/>
</dbReference>
<dbReference type="CDD" id="cd18011">
    <property type="entry name" value="DEXDc_RapA"/>
    <property type="match status" value="1"/>
</dbReference>
<dbReference type="InterPro" id="IPR057342">
    <property type="entry name" value="DEXDc_RapA"/>
</dbReference>
<dbReference type="SMART" id="SM00487">
    <property type="entry name" value="DEXDc"/>
    <property type="match status" value="1"/>
</dbReference>
<gene>
    <name evidence="7" type="ORF">ASN18_3308</name>
</gene>
<dbReference type="PANTHER" id="PTHR45766">
    <property type="entry name" value="DNA ANNEALING HELICASE AND ENDONUCLEASE ZRANB3 FAMILY MEMBER"/>
    <property type="match status" value="1"/>
</dbReference>
<accession>A0ABR5SAS5</accession>
<keyword evidence="1" id="KW-0547">Nucleotide-binding</keyword>
<evidence type="ECO:0000256" key="1">
    <source>
        <dbReference type="ARBA" id="ARBA00022741"/>
    </source>
</evidence>
<dbReference type="Pfam" id="PF00176">
    <property type="entry name" value="SNF2-rel_dom"/>
    <property type="match status" value="1"/>
</dbReference>
<dbReference type="InterPro" id="IPR049730">
    <property type="entry name" value="SNF2/RAD54-like_C"/>
</dbReference>
<feature type="domain" description="Helicase ATP-binding" evidence="5">
    <location>
        <begin position="236"/>
        <end position="396"/>
    </location>
</feature>
<dbReference type="Gene3D" id="3.40.50.300">
    <property type="entry name" value="P-loop containing nucleotide triphosphate hydrolases"/>
    <property type="match status" value="1"/>
</dbReference>
<dbReference type="GO" id="GO:0016787">
    <property type="term" value="F:hydrolase activity"/>
    <property type="evidence" value="ECO:0007669"/>
    <property type="project" value="UniProtKB-KW"/>
</dbReference>
<dbReference type="InterPro" id="IPR000330">
    <property type="entry name" value="SNF2_N"/>
</dbReference>
<dbReference type="Pfam" id="PF00271">
    <property type="entry name" value="Helicase_C"/>
    <property type="match status" value="1"/>
</dbReference>
<dbReference type="SUPFAM" id="SSF48452">
    <property type="entry name" value="TPR-like"/>
    <property type="match status" value="1"/>
</dbReference>
<dbReference type="Gene3D" id="3.40.50.10810">
    <property type="entry name" value="Tandem AAA-ATPase domain"/>
    <property type="match status" value="1"/>
</dbReference>
<proteinExistence type="predicted"/>
<sequence>MTNKTYQEKHKSFEIFLKKKQYKQAYDCLEELLSEFPDDEHLYNSIIRLTYFNMKSYDVARKWLQKSMSVRQIWLHCVMLSEIELTDGRIDKAKELYWTALDLSKKQKDIYYEEFDSKKVLSTLLKQIRTRERNKKIIVKAKPEVGVLNKKPVQPHIPAQSQTSVKANYSISIDIPTFTEAMERGFHELNPAEIDETLLWIDYNYLSIQRSYDELLCLNTVKGIERFWYQTETVVKVLKQFKGRVLLADEVGMGKTIETGLLIKEYLLRGMVKTILILTPAALVSQWKEEMSTKFDIDFITTDELATLDEPDNFWGNKLIIASINTAKSVRHFETVTGKYFDLVVVDEAHHLKSRNTLSWKLVNQLKKKFIFLLTATPVQNNLIELFNLITLLKPGQFKTEKMFKQEYVKKGNQRMPINKEKLQELLRDVMIRNTRSLVDAKLPMRFASTIIVDPSDLEKEIYDGISTLLRKWFTSDKLNRMVLNTLIMQAGSSPFALRNTLANMKNTENADEIDCLMASIENLPYLSKGKALIEIMQNNPAEKKVVFTQYLKTMDYITGLLEGHQMTVVTFSGKMSNRQKDEAINRFKNEVKVLVCTEVGGEGRNMQFCNTLINYDLPWNPMRIEQRIGRLHRIGQERDVFIFNLAVRDSIESYILDILDSKINMFELVVGEIEPIMGHYADDKDFEDIVMDLWIKSSTKEELKKGFDVIGDDLLRAKEAYINTKALGTEIFAEDFEL</sequence>
<evidence type="ECO:0000313" key="7">
    <source>
        <dbReference type="EMBL" id="KWT74915.1"/>
    </source>
</evidence>
<dbReference type="InterPro" id="IPR014001">
    <property type="entry name" value="Helicase_ATP-bd"/>
</dbReference>
<dbReference type="SMART" id="SM00490">
    <property type="entry name" value="HELICc"/>
    <property type="match status" value="1"/>
</dbReference>
<dbReference type="CDD" id="cd18793">
    <property type="entry name" value="SF2_C_SNF"/>
    <property type="match status" value="1"/>
</dbReference>
<evidence type="ECO:0000313" key="8">
    <source>
        <dbReference type="Proteomes" id="UP000060487"/>
    </source>
</evidence>